<protein>
    <submittedName>
        <fullName evidence="1">Uncharacterized protein</fullName>
    </submittedName>
</protein>
<evidence type="ECO:0000313" key="1">
    <source>
        <dbReference type="EMBL" id="CDM38534.1"/>
    </source>
</evidence>
<sequence length="103" mass="11232">MRLRGIPSTFGIGGLSPFVARPFAQVVICPSHNSAGPSSLLPPSSQADIPYIESPFDPNIVLQRVGPGRQKPYVLFNAINNVLKADFIDWWRPTNRVGDSATQ</sequence>
<gene>
    <name evidence="1" type="ORF">PROQFM164_S14g000033</name>
</gene>
<dbReference type="Proteomes" id="UP000030686">
    <property type="component" value="Unassembled WGS sequence"/>
</dbReference>
<reference evidence="1" key="1">
    <citation type="journal article" date="2014" name="Nat. Commun.">
        <title>Multiple recent horizontal transfers of a large genomic region in cheese making fungi.</title>
        <authorList>
            <person name="Cheeseman K."/>
            <person name="Ropars J."/>
            <person name="Renault P."/>
            <person name="Dupont J."/>
            <person name="Gouzy J."/>
            <person name="Branca A."/>
            <person name="Abraham A.L."/>
            <person name="Ceppi M."/>
            <person name="Conseiller E."/>
            <person name="Debuchy R."/>
            <person name="Malagnac F."/>
            <person name="Goarin A."/>
            <person name="Silar P."/>
            <person name="Lacoste S."/>
            <person name="Sallet E."/>
            <person name="Bensimon A."/>
            <person name="Giraud T."/>
            <person name="Brygoo Y."/>
        </authorList>
    </citation>
    <scope>NUCLEOTIDE SEQUENCE [LARGE SCALE GENOMIC DNA]</scope>
    <source>
        <strain evidence="1">FM164</strain>
    </source>
</reference>
<dbReference type="EMBL" id="HG792028">
    <property type="protein sequence ID" value="CDM38534.1"/>
    <property type="molecule type" value="Genomic_DNA"/>
</dbReference>
<accession>W6QWJ9</accession>
<organism evidence="1 2">
    <name type="scientific">Penicillium roqueforti (strain FM164)</name>
    <dbReference type="NCBI Taxonomy" id="1365484"/>
    <lineage>
        <taxon>Eukaryota</taxon>
        <taxon>Fungi</taxon>
        <taxon>Dikarya</taxon>
        <taxon>Ascomycota</taxon>
        <taxon>Pezizomycotina</taxon>
        <taxon>Eurotiomycetes</taxon>
        <taxon>Eurotiomycetidae</taxon>
        <taxon>Eurotiales</taxon>
        <taxon>Aspergillaceae</taxon>
        <taxon>Penicillium</taxon>
    </lineage>
</organism>
<proteinExistence type="predicted"/>
<evidence type="ECO:0000313" key="2">
    <source>
        <dbReference type="Proteomes" id="UP000030686"/>
    </source>
</evidence>
<dbReference type="AlphaFoldDB" id="W6QWJ9"/>
<name>W6QWJ9_PENRF</name>
<keyword evidence="2" id="KW-1185">Reference proteome</keyword>